<dbReference type="SUPFAM" id="SSF48452">
    <property type="entry name" value="TPR-like"/>
    <property type="match status" value="2"/>
</dbReference>
<proteinExistence type="predicted"/>
<evidence type="ECO:0000313" key="2">
    <source>
        <dbReference type="EMBL" id="PWK53429.1"/>
    </source>
</evidence>
<evidence type="ECO:0000313" key="3">
    <source>
        <dbReference type="Proteomes" id="UP000245790"/>
    </source>
</evidence>
<dbReference type="Proteomes" id="UP000245790">
    <property type="component" value="Unassembled WGS sequence"/>
</dbReference>
<dbReference type="OrthoDB" id="9806825at2"/>
<dbReference type="Gene3D" id="1.25.40.10">
    <property type="entry name" value="Tetratricopeptide repeat domain"/>
    <property type="match status" value="5"/>
</dbReference>
<dbReference type="PROSITE" id="PS51257">
    <property type="entry name" value="PROKAR_LIPOPROTEIN"/>
    <property type="match status" value="1"/>
</dbReference>
<dbReference type="PROSITE" id="PS50005">
    <property type="entry name" value="TPR"/>
    <property type="match status" value="3"/>
</dbReference>
<keyword evidence="3" id="KW-1185">Reference proteome</keyword>
<name>A0A316FXW1_9GAMM</name>
<protein>
    <submittedName>
        <fullName evidence="2">Tetratricopeptide repeat protein</fullName>
    </submittedName>
</protein>
<organism evidence="2 3">
    <name type="scientific">Pleionea mediterranea</name>
    <dbReference type="NCBI Taxonomy" id="523701"/>
    <lineage>
        <taxon>Bacteria</taxon>
        <taxon>Pseudomonadati</taxon>
        <taxon>Pseudomonadota</taxon>
        <taxon>Gammaproteobacteria</taxon>
        <taxon>Oceanospirillales</taxon>
        <taxon>Pleioneaceae</taxon>
        <taxon>Pleionea</taxon>
    </lineage>
</organism>
<dbReference type="AlphaFoldDB" id="A0A316FXW1"/>
<reference evidence="2 3" key="1">
    <citation type="submission" date="2018-05" db="EMBL/GenBank/DDBJ databases">
        <title>Genomic Encyclopedia of Type Strains, Phase IV (KMG-IV): sequencing the most valuable type-strain genomes for metagenomic binning, comparative biology and taxonomic classification.</title>
        <authorList>
            <person name="Goeker M."/>
        </authorList>
    </citation>
    <scope>NUCLEOTIDE SEQUENCE [LARGE SCALE GENOMIC DNA]</scope>
    <source>
        <strain evidence="2 3">DSM 25350</strain>
    </source>
</reference>
<dbReference type="SMART" id="SM00028">
    <property type="entry name" value="TPR"/>
    <property type="match status" value="6"/>
</dbReference>
<feature type="repeat" description="TPR" evidence="1">
    <location>
        <begin position="178"/>
        <end position="211"/>
    </location>
</feature>
<evidence type="ECO:0000256" key="1">
    <source>
        <dbReference type="PROSITE-ProRule" id="PRU00339"/>
    </source>
</evidence>
<feature type="repeat" description="TPR" evidence="1">
    <location>
        <begin position="608"/>
        <end position="641"/>
    </location>
</feature>
<dbReference type="Pfam" id="PF13432">
    <property type="entry name" value="TPR_16"/>
    <property type="match status" value="2"/>
</dbReference>
<keyword evidence="1" id="KW-0802">TPR repeat</keyword>
<dbReference type="EMBL" id="QGGU01000003">
    <property type="protein sequence ID" value="PWK53429.1"/>
    <property type="molecule type" value="Genomic_DNA"/>
</dbReference>
<accession>A0A316FXW1</accession>
<dbReference type="InterPro" id="IPR011990">
    <property type="entry name" value="TPR-like_helical_dom_sf"/>
</dbReference>
<feature type="repeat" description="TPR" evidence="1">
    <location>
        <begin position="297"/>
        <end position="330"/>
    </location>
</feature>
<comment type="caution">
    <text evidence="2">The sequence shown here is derived from an EMBL/GenBank/DDBJ whole genome shotgun (WGS) entry which is preliminary data.</text>
</comment>
<dbReference type="RefSeq" id="WP_109762685.1">
    <property type="nucleotide sequence ID" value="NZ_QGGU01000003.1"/>
</dbReference>
<gene>
    <name evidence="2" type="ORF">C8D97_103256</name>
</gene>
<dbReference type="InterPro" id="IPR019734">
    <property type="entry name" value="TPR_rpt"/>
</dbReference>
<sequence length="956" mass="109068">MIVRNLVLIIACILLLSSCAMLGLSDAGGAKIPLEDMAPRVSFIGEQKVVVPKSSIDSVDADQVINAYLRLMQSPHAEVKRQATRRLADLTMRLAEEKNALLADGRTVESLPSAIGDASYQKAADLYQQVIDDFPKQADDASIRYQLSRALALEGRTEESLQQLDRLTEVHESSPEMLEVQFRRGEAYFLRKDFSRAAEAYQQVLEAGDSNDFYNKALYKHGWSLFKLVDYERALDDFFPLLERLESDAGMTDDLKVVANELVKDTYRAISLSFYHLSGAESVENYFASQGHKPYEPDVYDNLAQLYLSQERFQDAAATYLTFVKTNPMHQKAANFQLKVVDTYIDGGFPSLVLPAKEQFLTQFGVKSDYYKEAPETLKQSLQQDIVKNLEEVSSHYHATAQSEKNKQSYMVAAEWYSHFLVLLKDDNQKAPYHFLMAEALFDAKEYLQAIKAFDVIAYQYQEYSKKEQAAYNILLAYQALEQQEKANLPKGQSESPQLKQYREASINYSLLFAEYFPNSVQASSLLLRATEQLLAYDRIPEAISSAEKLLSLPGLKENKEIDRAKIIIANGLFDLQQYVDAEKAITRVLNEVALPNNQRESFKERRAQTIYKQAEAYKQQENWPLAIAEYQRMIVVEPNASIRPNAEIDVATLMMNLQQWQNAKLALEGFRGRFSSHPLAEGLDEKLALVYEKLENWSDAADAYQRIGSREQDPQKAREIQWYVADLYLKANNIDSAIEAFKAYYWNHQPPFLQAIEAQAKLIDLYQQIGDQSKSNFWRNKIISDYRSGGNKNTDRTRFLAARSAFELAEPLYQSFQSISLTLPLQRSLKQKRQAMDKALKAYGAIGQFKVAEYTTASTHRVGQLYLNLARAILKSERPGGMSEDELEEYQFLIEDQAYPIEEKAIEIFSSNSDRVLNNIYTDWVKRSFEALAALQPARYNKQEAIEPWFGGQSL</sequence>